<organism evidence="4 5">
    <name type="scientific">Actinophytocola glycyrrhizae</name>
    <dbReference type="NCBI Taxonomy" id="2044873"/>
    <lineage>
        <taxon>Bacteria</taxon>
        <taxon>Bacillati</taxon>
        <taxon>Actinomycetota</taxon>
        <taxon>Actinomycetes</taxon>
        <taxon>Pseudonocardiales</taxon>
        <taxon>Pseudonocardiaceae</taxon>
    </lineage>
</organism>
<dbReference type="Pfam" id="PF06386">
    <property type="entry name" value="GvpL_GvpF"/>
    <property type="match status" value="1"/>
</dbReference>
<dbReference type="PANTHER" id="PTHR36852">
    <property type="entry name" value="PROTEIN GVPL 2"/>
    <property type="match status" value="1"/>
</dbReference>
<evidence type="ECO:0000256" key="1">
    <source>
        <dbReference type="ARBA" id="ARBA00022987"/>
    </source>
</evidence>
<reference evidence="5" key="1">
    <citation type="journal article" date="2019" name="Int. J. Syst. Evol. Microbiol.">
        <title>The Global Catalogue of Microorganisms (GCM) 10K type strain sequencing project: providing services to taxonomists for standard genome sequencing and annotation.</title>
        <authorList>
            <consortium name="The Broad Institute Genomics Platform"/>
            <consortium name="The Broad Institute Genome Sequencing Center for Infectious Disease"/>
            <person name="Wu L."/>
            <person name="Ma J."/>
        </authorList>
    </citation>
    <scope>NUCLEOTIDE SEQUENCE [LARGE SCALE GENOMIC DNA]</scope>
    <source>
        <strain evidence="5">ZS-22-S1</strain>
    </source>
</reference>
<name>A0ABV9S046_9PSEU</name>
<proteinExistence type="inferred from homology"/>
<protein>
    <submittedName>
        <fullName evidence="4">GvpL/GvpF family gas vesicle protein</fullName>
    </submittedName>
</protein>
<comment type="similarity">
    <text evidence="3">Belongs to the gas vesicle GvpF/GvpL family.</text>
</comment>
<dbReference type="InterPro" id="IPR009430">
    <property type="entry name" value="GvpL/GvpF"/>
</dbReference>
<gene>
    <name evidence="4" type="ORF">ACFPCV_05910</name>
</gene>
<evidence type="ECO:0000256" key="3">
    <source>
        <dbReference type="ARBA" id="ARBA00035643"/>
    </source>
</evidence>
<dbReference type="Proteomes" id="UP001595859">
    <property type="component" value="Unassembled WGS sequence"/>
</dbReference>
<comment type="subcellular location">
    <subcellularLocation>
        <location evidence="2">Gas vesicle</location>
    </subcellularLocation>
</comment>
<sequence length="252" mass="27129">MAESDQRFYVYGIVPSDVETEPDARGVGDPPGEVTTIKHGDVAALVSAVAADSSLGSPEDLAAHAALLDGAAAAAPVLPIKFGAVLTSEDDVTEELLAAHHDEFAAALRELEGKAQYVVRGRYRQEAIFKEILAENAELGRLREAIRDKPEDATRNERMALGEAITNAISAKRDADTETVRRALDDLGLMTVVREPTHDEDAAHVVFLAETDKESELEEAVERLATGWEGRVDLRLLGPLAAYDFVVSKAAE</sequence>
<accession>A0ABV9S046</accession>
<evidence type="ECO:0000313" key="4">
    <source>
        <dbReference type="EMBL" id="MFC4853029.1"/>
    </source>
</evidence>
<dbReference type="EMBL" id="JBHSIS010000002">
    <property type="protein sequence ID" value="MFC4853029.1"/>
    <property type="molecule type" value="Genomic_DNA"/>
</dbReference>
<keyword evidence="5" id="KW-1185">Reference proteome</keyword>
<evidence type="ECO:0000256" key="2">
    <source>
        <dbReference type="ARBA" id="ARBA00035108"/>
    </source>
</evidence>
<dbReference type="PANTHER" id="PTHR36852:SF1">
    <property type="entry name" value="PROTEIN GVPL 2"/>
    <property type="match status" value="1"/>
</dbReference>
<dbReference type="RefSeq" id="WP_378054974.1">
    <property type="nucleotide sequence ID" value="NZ_JBHSIS010000002.1"/>
</dbReference>
<comment type="caution">
    <text evidence="4">The sequence shown here is derived from an EMBL/GenBank/DDBJ whole genome shotgun (WGS) entry which is preliminary data.</text>
</comment>
<keyword evidence="1" id="KW-0304">Gas vesicle</keyword>
<evidence type="ECO:0000313" key="5">
    <source>
        <dbReference type="Proteomes" id="UP001595859"/>
    </source>
</evidence>